<dbReference type="SUPFAM" id="SSF54236">
    <property type="entry name" value="Ubiquitin-like"/>
    <property type="match status" value="1"/>
</dbReference>
<comment type="function">
    <text evidence="2">Co-chaperone that regulates diverse cellular pathways, such as programmed cell death and stress responses.</text>
</comment>
<feature type="region of interest" description="Disordered" evidence="3">
    <location>
        <begin position="1"/>
        <end position="23"/>
    </location>
</feature>
<feature type="domain" description="Ubiquitin-like" evidence="4">
    <location>
        <begin position="55"/>
        <end position="125"/>
    </location>
</feature>
<proteinExistence type="predicted"/>
<evidence type="ECO:0000256" key="3">
    <source>
        <dbReference type="SAM" id="MobiDB-lite"/>
    </source>
</evidence>
<reference evidence="7" key="1">
    <citation type="submission" date="2025-08" db="UniProtKB">
        <authorList>
            <consortium name="RefSeq"/>
        </authorList>
    </citation>
    <scope>IDENTIFICATION</scope>
    <source>
        <tissue evidence="7">Seedling</tissue>
    </source>
</reference>
<sequence>MEPMKSKINRMFSSTNKASHVGQQVPNIGEWEIRPGGMLVQKRNSDTNPSNVSVPTIRVRVKYGSVYHEVYISSQASFGELKKKLAEPTGLHPLDQKLIFKNKERDSKSYLDVVKVKDGSKMVLVEDTASRERRCVEMMRNSTVEKTSKSLANIVLDVEKHEEQVKALEETASRGGKIAETEIENLIENLMTKLIQLDGIVAEGDLKQQRKIQVRRVQKCIETLDFLKLQSSKSSSIADKTHIQQQDNSIMHKSKPMQKIQMPQKQRNFTAQKIVLQNPLQQSESVVVTTKWETFD</sequence>
<dbReference type="AlphaFoldDB" id="A0A6P4B2W8"/>
<keyword evidence="6" id="KW-1185">Reference proteome</keyword>
<dbReference type="KEGG" id="zju:107430029"/>
<evidence type="ECO:0000256" key="2">
    <source>
        <dbReference type="ARBA" id="ARBA00058673"/>
    </source>
</evidence>
<dbReference type="GeneID" id="107430029"/>
<gene>
    <name evidence="7" type="primary">LOC107430029</name>
</gene>
<evidence type="ECO:0000259" key="4">
    <source>
        <dbReference type="PROSITE" id="PS50053"/>
    </source>
</evidence>
<keyword evidence="1" id="KW-0143">Chaperone</keyword>
<dbReference type="SUPFAM" id="SSF63491">
    <property type="entry name" value="BAG domain"/>
    <property type="match status" value="1"/>
</dbReference>
<dbReference type="Gene3D" id="3.10.20.90">
    <property type="entry name" value="Phosphatidylinositol 3-kinase Catalytic Subunit, Chain A, domain 1"/>
    <property type="match status" value="1"/>
</dbReference>
<evidence type="ECO:0000259" key="5">
    <source>
        <dbReference type="PROSITE" id="PS51035"/>
    </source>
</evidence>
<dbReference type="GO" id="GO:0005737">
    <property type="term" value="C:cytoplasm"/>
    <property type="evidence" value="ECO:0007669"/>
    <property type="project" value="TreeGrafter"/>
</dbReference>
<dbReference type="Pfam" id="PF02179">
    <property type="entry name" value="BAG"/>
    <property type="match status" value="1"/>
</dbReference>
<dbReference type="InterPro" id="IPR036533">
    <property type="entry name" value="BAG_dom_sf"/>
</dbReference>
<feature type="compositionally biased region" description="Polar residues" evidence="3">
    <location>
        <begin position="11"/>
        <end position="23"/>
    </location>
</feature>
<dbReference type="Pfam" id="PF00240">
    <property type="entry name" value="ubiquitin"/>
    <property type="match status" value="1"/>
</dbReference>
<dbReference type="PANTHER" id="PTHR12329:SF36">
    <property type="entry name" value="UBIQUITIN-LIKE DOMAIN-CONTAINING PROTEIN"/>
    <property type="match status" value="1"/>
</dbReference>
<organism evidence="6 7">
    <name type="scientific">Ziziphus jujuba</name>
    <name type="common">Chinese jujube</name>
    <name type="synonym">Ziziphus sativa</name>
    <dbReference type="NCBI Taxonomy" id="326968"/>
    <lineage>
        <taxon>Eukaryota</taxon>
        <taxon>Viridiplantae</taxon>
        <taxon>Streptophyta</taxon>
        <taxon>Embryophyta</taxon>
        <taxon>Tracheophyta</taxon>
        <taxon>Spermatophyta</taxon>
        <taxon>Magnoliopsida</taxon>
        <taxon>eudicotyledons</taxon>
        <taxon>Gunneridae</taxon>
        <taxon>Pentapetalae</taxon>
        <taxon>rosids</taxon>
        <taxon>fabids</taxon>
        <taxon>Rosales</taxon>
        <taxon>Rhamnaceae</taxon>
        <taxon>Paliureae</taxon>
        <taxon>Ziziphus</taxon>
    </lineage>
</organism>
<dbReference type="InterPro" id="IPR000626">
    <property type="entry name" value="Ubiquitin-like_dom"/>
</dbReference>
<dbReference type="PANTHER" id="PTHR12329">
    <property type="entry name" value="BCL2-ASSOCIATED ATHANOGENE"/>
    <property type="match status" value="1"/>
</dbReference>
<dbReference type="RefSeq" id="XP_015896295.1">
    <property type="nucleotide sequence ID" value="XM_016040809.4"/>
</dbReference>
<dbReference type="PROSITE" id="PS51035">
    <property type="entry name" value="BAG"/>
    <property type="match status" value="1"/>
</dbReference>
<dbReference type="InterPro" id="IPR003103">
    <property type="entry name" value="BAG_domain"/>
</dbReference>
<dbReference type="InterPro" id="IPR039773">
    <property type="entry name" value="BAG_chaperone_regulator"/>
</dbReference>
<dbReference type="Proteomes" id="UP001652623">
    <property type="component" value="Chromosome 6"/>
</dbReference>
<dbReference type="GO" id="GO:0051087">
    <property type="term" value="F:protein-folding chaperone binding"/>
    <property type="evidence" value="ECO:0007669"/>
    <property type="project" value="InterPro"/>
</dbReference>
<protein>
    <submittedName>
        <fullName evidence="7">BAG family molecular chaperone regulator 1</fullName>
    </submittedName>
</protein>
<name>A0A6P4B2W8_ZIZJJ</name>
<dbReference type="PROSITE" id="PS50053">
    <property type="entry name" value="UBIQUITIN_2"/>
    <property type="match status" value="1"/>
</dbReference>
<feature type="domain" description="BAG" evidence="5">
    <location>
        <begin position="150"/>
        <end position="228"/>
    </location>
</feature>
<dbReference type="GO" id="GO:0000774">
    <property type="term" value="F:adenyl-nucleotide exchange factor activity"/>
    <property type="evidence" value="ECO:0007669"/>
    <property type="project" value="TreeGrafter"/>
</dbReference>
<evidence type="ECO:0000256" key="1">
    <source>
        <dbReference type="ARBA" id="ARBA00023186"/>
    </source>
</evidence>
<dbReference type="FunFam" id="3.10.20.90:FF:000298">
    <property type="entry name" value="BAG family molecular chaperone regulator 1"/>
    <property type="match status" value="1"/>
</dbReference>
<evidence type="ECO:0000313" key="6">
    <source>
        <dbReference type="Proteomes" id="UP001652623"/>
    </source>
</evidence>
<dbReference type="InterPro" id="IPR029071">
    <property type="entry name" value="Ubiquitin-like_domsf"/>
</dbReference>
<evidence type="ECO:0000313" key="7">
    <source>
        <dbReference type="RefSeq" id="XP_015896295.1"/>
    </source>
</evidence>
<dbReference type="GO" id="GO:0050821">
    <property type="term" value="P:protein stabilization"/>
    <property type="evidence" value="ECO:0007669"/>
    <property type="project" value="TreeGrafter"/>
</dbReference>
<dbReference type="Gene3D" id="1.20.58.120">
    <property type="entry name" value="BAG domain"/>
    <property type="match status" value="1"/>
</dbReference>
<dbReference type="InParanoid" id="A0A6P4B2W8"/>
<accession>A0A6P4B2W8</accession>